<name>A0ABR3R6J1_9PLEO</name>
<feature type="compositionally biased region" description="Basic and acidic residues" evidence="1">
    <location>
        <begin position="36"/>
        <end position="50"/>
    </location>
</feature>
<proteinExistence type="predicted"/>
<evidence type="ECO:0000256" key="1">
    <source>
        <dbReference type="SAM" id="MobiDB-lite"/>
    </source>
</evidence>
<feature type="compositionally biased region" description="Acidic residues" evidence="1">
    <location>
        <begin position="126"/>
        <end position="166"/>
    </location>
</feature>
<feature type="region of interest" description="Disordered" evidence="1">
    <location>
        <begin position="217"/>
        <end position="288"/>
    </location>
</feature>
<accession>A0ABR3R6J1</accession>
<organism evidence="2 3">
    <name type="scientific">Nothophoma quercina</name>
    <dbReference type="NCBI Taxonomy" id="749835"/>
    <lineage>
        <taxon>Eukaryota</taxon>
        <taxon>Fungi</taxon>
        <taxon>Dikarya</taxon>
        <taxon>Ascomycota</taxon>
        <taxon>Pezizomycotina</taxon>
        <taxon>Dothideomycetes</taxon>
        <taxon>Pleosporomycetidae</taxon>
        <taxon>Pleosporales</taxon>
        <taxon>Pleosporineae</taxon>
        <taxon>Didymellaceae</taxon>
        <taxon>Nothophoma</taxon>
    </lineage>
</organism>
<sequence>MHQWQGMHGCPHYGPAIYDEEGYNQDGFHQTTGLNREGRTRREQGRIDREEQGDDDEENDDEEDDDPDANHFVLQHVEPGIRATFAALPHEEREMFLLNLQIQLFEERGITFPDPGDEGGGRDGDSESDGEDHDDSASDDGSDEEGDSQDGEEEAGQTIDDEDDDNAGQNEDGQTNGQADPHPGNAGPDVLSIAATMGAIQTIVESTEQAVHDNTTATEATQNMSQRRVIHSALNASNDSTGQTAGSTSPDEDQPTTPMDIDPVAEQDKEERPAWQGPPGGWSIDEEL</sequence>
<feature type="region of interest" description="Disordered" evidence="1">
    <location>
        <begin position="1"/>
        <end position="76"/>
    </location>
</feature>
<reference evidence="2 3" key="1">
    <citation type="submission" date="2024-02" db="EMBL/GenBank/DDBJ databases">
        <title>De novo assembly and annotation of 12 fungi associated with fruit tree decline syndrome in Ontario, Canada.</title>
        <authorList>
            <person name="Sulman M."/>
            <person name="Ellouze W."/>
            <person name="Ilyukhin E."/>
        </authorList>
    </citation>
    <scope>NUCLEOTIDE SEQUENCE [LARGE SCALE GENOMIC DNA]</scope>
    <source>
        <strain evidence="2 3">M97-236</strain>
    </source>
</reference>
<evidence type="ECO:0000313" key="2">
    <source>
        <dbReference type="EMBL" id="KAL1600051.1"/>
    </source>
</evidence>
<keyword evidence="3" id="KW-1185">Reference proteome</keyword>
<protein>
    <submittedName>
        <fullName evidence="2">Uncharacterized protein</fullName>
    </submittedName>
</protein>
<evidence type="ECO:0000313" key="3">
    <source>
        <dbReference type="Proteomes" id="UP001521222"/>
    </source>
</evidence>
<dbReference type="EMBL" id="JAKIXB020000019">
    <property type="protein sequence ID" value="KAL1600051.1"/>
    <property type="molecule type" value="Genomic_DNA"/>
</dbReference>
<feature type="region of interest" description="Disordered" evidence="1">
    <location>
        <begin position="110"/>
        <end position="193"/>
    </location>
</feature>
<gene>
    <name evidence="2" type="ORF">SLS59_006125</name>
</gene>
<comment type="caution">
    <text evidence="2">The sequence shown here is derived from an EMBL/GenBank/DDBJ whole genome shotgun (WGS) entry which is preliminary data.</text>
</comment>
<feature type="compositionally biased region" description="Polar residues" evidence="1">
    <location>
        <begin position="217"/>
        <end position="226"/>
    </location>
</feature>
<feature type="compositionally biased region" description="Acidic residues" evidence="1">
    <location>
        <begin position="51"/>
        <end position="67"/>
    </location>
</feature>
<feature type="compositionally biased region" description="Polar residues" evidence="1">
    <location>
        <begin position="234"/>
        <end position="249"/>
    </location>
</feature>
<feature type="compositionally biased region" description="Polar residues" evidence="1">
    <location>
        <begin position="167"/>
        <end position="178"/>
    </location>
</feature>
<dbReference type="Proteomes" id="UP001521222">
    <property type="component" value="Unassembled WGS sequence"/>
</dbReference>